<evidence type="ECO:0000313" key="2">
    <source>
        <dbReference type="Proteomes" id="UP000664399"/>
    </source>
</evidence>
<dbReference type="PROSITE" id="PS51257">
    <property type="entry name" value="PROKAR_LIPOPROTEIN"/>
    <property type="match status" value="1"/>
</dbReference>
<reference evidence="1 2" key="1">
    <citation type="submission" date="2021-03" db="EMBL/GenBank/DDBJ databases">
        <title>The complete genome sequence of Acetobacter suratthaniensis TBRC 1719.</title>
        <authorList>
            <person name="Charoenyingcharoen P."/>
            <person name="Yukphan P."/>
        </authorList>
    </citation>
    <scope>NUCLEOTIDE SEQUENCE [LARGE SCALE GENOMIC DNA]</scope>
    <source>
        <strain evidence="1 2">TBRC 1719</strain>
    </source>
</reference>
<proteinExistence type="predicted"/>
<sequence>MKKPAKKRRHYRAEKPLRGIAYALPLIGMLLAGCADDHGRGAMHEAVSGCFIAHPLQKGSAYDRFRCIALAHQHYGPAAIGENYGLIVLVDQAALSIGQEIDSGTLDLPAAETALHWVTIKAQQATVQPASISMPPAHQAIPSGAYPLGASTRR</sequence>
<organism evidence="1 2">
    <name type="scientific">Acetobacter suratthaniensis</name>
    <dbReference type="NCBI Taxonomy" id="1502841"/>
    <lineage>
        <taxon>Bacteria</taxon>
        <taxon>Pseudomonadati</taxon>
        <taxon>Pseudomonadota</taxon>
        <taxon>Alphaproteobacteria</taxon>
        <taxon>Acetobacterales</taxon>
        <taxon>Acetobacteraceae</taxon>
        <taxon>Acetobacter</taxon>
    </lineage>
</organism>
<name>A0ABS3LMH1_9PROT</name>
<keyword evidence="2" id="KW-1185">Reference proteome</keyword>
<gene>
    <name evidence="1" type="ORF">J2D75_08720</name>
</gene>
<accession>A0ABS3LMH1</accession>
<protein>
    <submittedName>
        <fullName evidence="1">Uncharacterized protein</fullName>
    </submittedName>
</protein>
<dbReference type="RefSeq" id="WP_207854399.1">
    <property type="nucleotide sequence ID" value="NZ_JAFVMG010000008.1"/>
</dbReference>
<comment type="caution">
    <text evidence="1">The sequence shown here is derived from an EMBL/GenBank/DDBJ whole genome shotgun (WGS) entry which is preliminary data.</text>
</comment>
<dbReference type="EMBL" id="JAFVMG010000008">
    <property type="protein sequence ID" value="MBO1328559.1"/>
    <property type="molecule type" value="Genomic_DNA"/>
</dbReference>
<dbReference type="Proteomes" id="UP000664399">
    <property type="component" value="Unassembled WGS sequence"/>
</dbReference>
<evidence type="ECO:0000313" key="1">
    <source>
        <dbReference type="EMBL" id="MBO1328559.1"/>
    </source>
</evidence>